<name>A0A6H1ZCA3_9ZZZZ</name>
<proteinExistence type="predicted"/>
<sequence>MYERNVDHCEVSRYVREVTIKTVKFAENSDNLDTILFEEIGWEAIASRNSLAVGEKVMFIPAESVLPFELSDALGVTRYLSTGRVRVVKLRGNRSEGIIAPIDIVIPYLDKIMKWETPPTVNMRGHHVRDVSPYFETFYRIPNILNEPYLFKKGEAIFISEKLHGASTKAGIIYHPIQEKYILYVGSHNTVLEDEDDVLFWQVYKKYLLDSTGASKLMVGIEFFGEVFGPGIQHFSYGRSVPDLKIFAALDMRRNYMPPDTLYSLCVNNDIPVVNFRKLLFSGDIEQFREYASEPSEYTDKHIREGIVIVSAEDPNKMAKCLNFEYTAMKNRTERK</sequence>
<dbReference type="Gene3D" id="3.30.470.30">
    <property type="entry name" value="DNA ligase/mRNA capping enzyme"/>
    <property type="match status" value="1"/>
</dbReference>
<accession>A0A6H1ZCA3</accession>
<organism evidence="2">
    <name type="scientific">viral metagenome</name>
    <dbReference type="NCBI Taxonomy" id="1070528"/>
    <lineage>
        <taxon>unclassified sequences</taxon>
        <taxon>metagenomes</taxon>
        <taxon>organismal metagenomes</taxon>
    </lineage>
</organism>
<evidence type="ECO:0000313" key="2">
    <source>
        <dbReference type="EMBL" id="QJA45546.1"/>
    </source>
</evidence>
<evidence type="ECO:0000259" key="1">
    <source>
        <dbReference type="Pfam" id="PF09414"/>
    </source>
</evidence>
<dbReference type="InterPro" id="IPR021122">
    <property type="entry name" value="RNA_ligase_dom_REL/Rnl2"/>
</dbReference>
<feature type="domain" description="RNA ligase" evidence="1">
    <location>
        <begin position="157"/>
        <end position="314"/>
    </location>
</feature>
<dbReference type="GO" id="GO:0016874">
    <property type="term" value="F:ligase activity"/>
    <property type="evidence" value="ECO:0007669"/>
    <property type="project" value="UniProtKB-KW"/>
</dbReference>
<dbReference type="EMBL" id="MT143992">
    <property type="protein sequence ID" value="QJA45546.1"/>
    <property type="molecule type" value="Genomic_DNA"/>
</dbReference>
<dbReference type="SUPFAM" id="SSF56091">
    <property type="entry name" value="DNA ligase/mRNA capping enzyme, catalytic domain"/>
    <property type="match status" value="1"/>
</dbReference>
<dbReference type="Pfam" id="PF09414">
    <property type="entry name" value="RNA_ligase"/>
    <property type="match status" value="1"/>
</dbReference>
<reference evidence="2" key="1">
    <citation type="submission" date="2020-03" db="EMBL/GenBank/DDBJ databases">
        <title>The deep terrestrial virosphere.</title>
        <authorList>
            <person name="Holmfeldt K."/>
            <person name="Nilsson E."/>
            <person name="Simone D."/>
            <person name="Lopez-Fernandez M."/>
            <person name="Wu X."/>
            <person name="de Brujin I."/>
            <person name="Lundin D."/>
            <person name="Andersson A."/>
            <person name="Bertilsson S."/>
            <person name="Dopson M."/>
        </authorList>
    </citation>
    <scope>NUCLEOTIDE SEQUENCE</scope>
    <source>
        <strain evidence="2">TM448A00246</strain>
    </source>
</reference>
<dbReference type="AlphaFoldDB" id="A0A6H1ZCA3"/>
<gene>
    <name evidence="2" type="ORF">TM448A00246_0037</name>
</gene>
<protein>
    <submittedName>
        <fullName evidence="2">Putative RNA ligase</fullName>
    </submittedName>
</protein>
<keyword evidence="2" id="KW-0436">Ligase</keyword>